<dbReference type="PANTHER" id="PTHR34069:SF2">
    <property type="entry name" value="BETA-KETOACYL-[ACYL-CARRIER-PROTEIN] SYNTHASE III"/>
    <property type="match status" value="1"/>
</dbReference>
<dbReference type="AlphaFoldDB" id="A0AAW6LR49"/>
<evidence type="ECO:0000313" key="2">
    <source>
        <dbReference type="Proteomes" id="UP001217325"/>
    </source>
</evidence>
<dbReference type="GO" id="GO:0016746">
    <property type="term" value="F:acyltransferase activity"/>
    <property type="evidence" value="ECO:0007669"/>
    <property type="project" value="UniProtKB-KW"/>
</dbReference>
<dbReference type="SUPFAM" id="SSF53901">
    <property type="entry name" value="Thiolase-like"/>
    <property type="match status" value="2"/>
</dbReference>
<dbReference type="Gene3D" id="3.40.47.10">
    <property type="match status" value="1"/>
</dbReference>
<dbReference type="PANTHER" id="PTHR34069">
    <property type="entry name" value="3-OXOACYL-[ACYL-CARRIER-PROTEIN] SYNTHASE 3"/>
    <property type="match status" value="1"/>
</dbReference>
<comment type="caution">
    <text evidence="1">The sequence shown here is derived from an EMBL/GenBank/DDBJ whole genome shotgun (WGS) entry which is preliminary data.</text>
</comment>
<dbReference type="RefSeq" id="WP_275232687.1">
    <property type="nucleotide sequence ID" value="NZ_JARDXE010000023.1"/>
</dbReference>
<protein>
    <recommendedName>
        <fullName evidence="3">Beta-ketoacyl-[acyl-carrier-protein] synthase III N-terminal domain-containing protein</fullName>
    </recommendedName>
</protein>
<organism evidence="1 2">
    <name type="scientific">Rhodococcus qingshengii</name>
    <dbReference type="NCBI Taxonomy" id="334542"/>
    <lineage>
        <taxon>Bacteria</taxon>
        <taxon>Bacillati</taxon>
        <taxon>Actinomycetota</taxon>
        <taxon>Actinomycetes</taxon>
        <taxon>Mycobacteriales</taxon>
        <taxon>Nocardiaceae</taxon>
        <taxon>Rhodococcus</taxon>
        <taxon>Rhodococcus erythropolis group</taxon>
    </lineage>
</organism>
<reference evidence="1" key="1">
    <citation type="submission" date="2023-02" db="EMBL/GenBank/DDBJ databases">
        <title>A novel hydrolase synthesized by Rhodococcus erythropolis HQ is responsible for the detoxification of Zearalenone.</title>
        <authorList>
            <person name="Hu J."/>
            <person name="Xu J."/>
        </authorList>
    </citation>
    <scope>NUCLEOTIDE SEQUENCE</scope>
    <source>
        <strain evidence="1">HQ</strain>
    </source>
</reference>
<name>A0AAW6LR49_RHOSG</name>
<dbReference type="GO" id="GO:0044550">
    <property type="term" value="P:secondary metabolite biosynthetic process"/>
    <property type="evidence" value="ECO:0007669"/>
    <property type="project" value="TreeGrafter"/>
</dbReference>
<dbReference type="InterPro" id="IPR016039">
    <property type="entry name" value="Thiolase-like"/>
</dbReference>
<gene>
    <name evidence="1" type="ORF">PXH69_28760</name>
</gene>
<sequence>MGVVITSVGTSYDRDSGSVVTHAARAVRQALTSAAVEPQEVGVLINTGVYRDSNTVEPAIAALIQKDAGIGLEYGEHDPRTFSFDLMNGACGVLNAVQVADAILSTGSTGRVLVVSGDTHPSAVAAGAPGGFPYATSGAALLLERSEGAEGFGSVHTELADGPSVVDGFVETKTMGANGRNLITVERDADAEERLLDVALAAASAAIDASDPDLSSTVLIASTPTPGFPALLAAKLGITALDAAALPAFGGDTHTAALTVAYQHAVQEKLFGEYSTILFVAAGAGPSAAATVYRLAAGADAK</sequence>
<dbReference type="Proteomes" id="UP001217325">
    <property type="component" value="Unassembled WGS sequence"/>
</dbReference>
<accession>A0AAW6LR49</accession>
<evidence type="ECO:0000313" key="1">
    <source>
        <dbReference type="EMBL" id="MDE8648969.1"/>
    </source>
</evidence>
<proteinExistence type="predicted"/>
<dbReference type="EMBL" id="JARDXE010000023">
    <property type="protein sequence ID" value="MDE8648969.1"/>
    <property type="molecule type" value="Genomic_DNA"/>
</dbReference>
<evidence type="ECO:0008006" key="3">
    <source>
        <dbReference type="Google" id="ProtNLM"/>
    </source>
</evidence>